<protein>
    <submittedName>
        <fullName evidence="2">Transposon ty3-g Gag-Pol polyprotein</fullName>
    </submittedName>
</protein>
<reference evidence="2 3" key="1">
    <citation type="journal article" date="2021" name="Elife">
        <title>Chloroplast acquisition without the gene transfer in kleptoplastic sea slugs, Plakobranchus ocellatus.</title>
        <authorList>
            <person name="Maeda T."/>
            <person name="Takahashi S."/>
            <person name="Yoshida T."/>
            <person name="Shimamura S."/>
            <person name="Takaki Y."/>
            <person name="Nagai Y."/>
            <person name="Toyoda A."/>
            <person name="Suzuki Y."/>
            <person name="Arimoto A."/>
            <person name="Ishii H."/>
            <person name="Satoh N."/>
            <person name="Nishiyama T."/>
            <person name="Hasebe M."/>
            <person name="Maruyama T."/>
            <person name="Minagawa J."/>
            <person name="Obokata J."/>
            <person name="Shigenobu S."/>
        </authorList>
    </citation>
    <scope>NUCLEOTIDE SEQUENCE [LARGE SCALE GENOMIC DNA]</scope>
</reference>
<dbReference type="PANTHER" id="PTHR37984:SF5">
    <property type="entry name" value="PROTEIN NYNRIN-LIKE"/>
    <property type="match status" value="1"/>
</dbReference>
<keyword evidence="3" id="KW-1185">Reference proteome</keyword>
<organism evidence="2 3">
    <name type="scientific">Plakobranchus ocellatus</name>
    <dbReference type="NCBI Taxonomy" id="259542"/>
    <lineage>
        <taxon>Eukaryota</taxon>
        <taxon>Metazoa</taxon>
        <taxon>Spiralia</taxon>
        <taxon>Lophotrochozoa</taxon>
        <taxon>Mollusca</taxon>
        <taxon>Gastropoda</taxon>
        <taxon>Heterobranchia</taxon>
        <taxon>Euthyneura</taxon>
        <taxon>Panpulmonata</taxon>
        <taxon>Sacoglossa</taxon>
        <taxon>Placobranchoidea</taxon>
        <taxon>Plakobranchidae</taxon>
        <taxon>Plakobranchus</taxon>
    </lineage>
</organism>
<dbReference type="InterPro" id="IPR050951">
    <property type="entry name" value="Retrovirus_Pol_polyprotein"/>
</dbReference>
<dbReference type="Gene3D" id="3.30.70.270">
    <property type="match status" value="1"/>
</dbReference>
<dbReference type="EMBL" id="BLXT01003772">
    <property type="protein sequence ID" value="GFO06366.1"/>
    <property type="molecule type" value="Genomic_DNA"/>
</dbReference>
<name>A0AAV4ADB7_9GAST</name>
<accession>A0AAV4ADB7</accession>
<dbReference type="InterPro" id="IPR043502">
    <property type="entry name" value="DNA/RNA_pol_sf"/>
</dbReference>
<dbReference type="SUPFAM" id="SSF56672">
    <property type="entry name" value="DNA/RNA polymerases"/>
    <property type="match status" value="1"/>
</dbReference>
<sequence>MPLDPKSRPLTTFLTPCGRFYINRLRFSISFAPDILQRRISEILNGVERGICLVDDILIHSTHQATHDKLVKIVLQRHQEAGLTLNDKCEFYKTTILEHIDGQGICADPAKGPGYLEVFCS</sequence>
<evidence type="ECO:0000259" key="1">
    <source>
        <dbReference type="Pfam" id="PF00078"/>
    </source>
</evidence>
<dbReference type="Pfam" id="PF00078">
    <property type="entry name" value="RVT_1"/>
    <property type="match status" value="1"/>
</dbReference>
<evidence type="ECO:0000313" key="3">
    <source>
        <dbReference type="Proteomes" id="UP000735302"/>
    </source>
</evidence>
<comment type="caution">
    <text evidence="2">The sequence shown here is derived from an EMBL/GenBank/DDBJ whole genome shotgun (WGS) entry which is preliminary data.</text>
</comment>
<dbReference type="InterPro" id="IPR043128">
    <property type="entry name" value="Rev_trsase/Diguanyl_cyclase"/>
</dbReference>
<evidence type="ECO:0000313" key="2">
    <source>
        <dbReference type="EMBL" id="GFO06366.1"/>
    </source>
</evidence>
<feature type="domain" description="Reverse transcriptase" evidence="1">
    <location>
        <begin position="2"/>
        <end position="93"/>
    </location>
</feature>
<dbReference type="PANTHER" id="PTHR37984">
    <property type="entry name" value="PROTEIN CBG26694"/>
    <property type="match status" value="1"/>
</dbReference>
<gene>
    <name evidence="2" type="ORF">PoB_003287100</name>
</gene>
<dbReference type="Proteomes" id="UP000735302">
    <property type="component" value="Unassembled WGS sequence"/>
</dbReference>
<proteinExistence type="predicted"/>
<dbReference type="AlphaFoldDB" id="A0AAV4ADB7"/>
<dbReference type="InterPro" id="IPR000477">
    <property type="entry name" value="RT_dom"/>
</dbReference>
<dbReference type="Gene3D" id="3.10.10.10">
    <property type="entry name" value="HIV Type 1 Reverse Transcriptase, subunit A, domain 1"/>
    <property type="match status" value="1"/>
</dbReference>